<dbReference type="AlphaFoldDB" id="A0A160FIN9"/>
<protein>
    <recommendedName>
        <fullName evidence="7">Integral membrane bound transporter domain-containing protein</fullName>
    </recommendedName>
</protein>
<dbReference type="GO" id="GO:0016020">
    <property type="term" value="C:membrane"/>
    <property type="evidence" value="ECO:0007669"/>
    <property type="project" value="UniProtKB-SubCell"/>
</dbReference>
<feature type="transmembrane region" description="Helical" evidence="6">
    <location>
        <begin position="201"/>
        <end position="228"/>
    </location>
</feature>
<accession>A0A160FIN9</accession>
<dbReference type="Proteomes" id="UP000076852">
    <property type="component" value="Chromosome 1"/>
</dbReference>
<dbReference type="Pfam" id="PF13515">
    <property type="entry name" value="FUSC_2"/>
    <property type="match status" value="1"/>
</dbReference>
<feature type="region of interest" description="Disordered" evidence="5">
    <location>
        <begin position="1"/>
        <end position="23"/>
    </location>
</feature>
<dbReference type="EMBL" id="CP014578">
    <property type="protein sequence ID" value="ANB72149.1"/>
    <property type="molecule type" value="Genomic_DNA"/>
</dbReference>
<evidence type="ECO:0000313" key="9">
    <source>
        <dbReference type="Proteomes" id="UP000076852"/>
    </source>
</evidence>
<keyword evidence="9" id="KW-1185">Reference proteome</keyword>
<comment type="subcellular location">
    <subcellularLocation>
        <location evidence="1">Membrane</location>
        <topology evidence="1">Multi-pass membrane protein</topology>
    </subcellularLocation>
</comment>
<reference evidence="8 9" key="1">
    <citation type="journal article" date="2016" name="Gene">
        <title>PacBio SMRT assembly of a complex multi-replicon genome reveals chlorocatechol degradative operon in a region of genome plasticity.</title>
        <authorList>
            <person name="Ricker N."/>
            <person name="Shen S.Y."/>
            <person name="Goordial J."/>
            <person name="Jin S."/>
            <person name="Fulthorpe R.R."/>
        </authorList>
    </citation>
    <scope>NUCLEOTIDE SEQUENCE [LARGE SCALE GENOMIC DNA]</scope>
    <source>
        <strain evidence="8 9">OLGA172</strain>
    </source>
</reference>
<evidence type="ECO:0000313" key="8">
    <source>
        <dbReference type="EMBL" id="ANB72149.1"/>
    </source>
</evidence>
<evidence type="ECO:0000256" key="4">
    <source>
        <dbReference type="ARBA" id="ARBA00023136"/>
    </source>
</evidence>
<dbReference type="InterPro" id="IPR049453">
    <property type="entry name" value="Memb_transporter_dom"/>
</dbReference>
<feature type="transmembrane region" description="Helical" evidence="6">
    <location>
        <begin position="326"/>
        <end position="343"/>
    </location>
</feature>
<feature type="domain" description="Integral membrane bound transporter" evidence="7">
    <location>
        <begin position="214"/>
        <end position="338"/>
    </location>
</feature>
<keyword evidence="3 6" id="KW-1133">Transmembrane helix</keyword>
<feature type="transmembrane region" description="Helical" evidence="6">
    <location>
        <begin position="248"/>
        <end position="269"/>
    </location>
</feature>
<dbReference type="KEGG" id="buz:AYM40_07035"/>
<sequence>MLTREKSPSLGRPRTRCKPAERSVTERETDLLHRVLRFLLTVGLPVAAAVEVGVRPWLVYAVLSAIQAFVGDEGGTSLRRLGYMAIGPMALVAGAAVGTATVSLPLLFLAIIFVLGLFYGLVEGGHAHLLLLARFIGYGLVMGYAVVPLDFADCAAAAAAVAEAWTISLLWDLAQGRLRPLGVEPVWNAMNIELMGWRTRWTFALCAGLSIVAATLACAWLGLGHPYWATLTILVVLRSEMTSSSDRIIERVLGTLIGIAAVALLVSVAPGQAPLLAGMIVAAALRWPAFRVHVALGTATITAFVLLLGELLVGTPQAATHLLQDRLLATMVGCCFAMAGIGLHRQLGRRPRTAPAAVER</sequence>
<evidence type="ECO:0000256" key="2">
    <source>
        <dbReference type="ARBA" id="ARBA00022692"/>
    </source>
</evidence>
<feature type="transmembrane region" description="Helical" evidence="6">
    <location>
        <begin position="290"/>
        <end position="314"/>
    </location>
</feature>
<evidence type="ECO:0000256" key="6">
    <source>
        <dbReference type="SAM" id="Phobius"/>
    </source>
</evidence>
<evidence type="ECO:0000256" key="5">
    <source>
        <dbReference type="SAM" id="MobiDB-lite"/>
    </source>
</evidence>
<evidence type="ECO:0000259" key="7">
    <source>
        <dbReference type="Pfam" id="PF13515"/>
    </source>
</evidence>
<keyword evidence="4 6" id="KW-0472">Membrane</keyword>
<keyword evidence="2 6" id="KW-0812">Transmembrane</keyword>
<organism evidence="8 9">
    <name type="scientific">Paraburkholderia phytofirmans OLGA172</name>
    <dbReference type="NCBI Taxonomy" id="1417228"/>
    <lineage>
        <taxon>Bacteria</taxon>
        <taxon>Pseudomonadati</taxon>
        <taxon>Pseudomonadota</taxon>
        <taxon>Betaproteobacteria</taxon>
        <taxon>Burkholderiales</taxon>
        <taxon>Burkholderiaceae</taxon>
        <taxon>Paraburkholderia</taxon>
    </lineage>
</organism>
<feature type="transmembrane region" description="Helical" evidence="6">
    <location>
        <begin position="129"/>
        <end position="149"/>
    </location>
</feature>
<evidence type="ECO:0000256" key="1">
    <source>
        <dbReference type="ARBA" id="ARBA00004141"/>
    </source>
</evidence>
<gene>
    <name evidence="8" type="ORF">AYM40_07035</name>
</gene>
<dbReference type="STRING" id="1804984.AYM40_07035"/>
<proteinExistence type="predicted"/>
<name>A0A160FIN9_9BURK</name>
<evidence type="ECO:0000256" key="3">
    <source>
        <dbReference type="ARBA" id="ARBA00022989"/>
    </source>
</evidence>